<keyword evidence="2" id="KW-1185">Reference proteome</keyword>
<sequence length="501" mass="54082">MSVASRVKRCRGLWIQRGVRALVGSGQLTWFLVDSPWTLPRLPTERTNQLHLEKGRKSNPSHSSHRCADKQIVPPEMRPSDFWAPKDLSLNNTYVDYQFGWIVFADLSKVGGGLPVPPSAAHIRRVVGAFLRRARADASRPLVKAAERARAPSHVAVIGAADDRSYYAMHSSNSSPPSSSTRRRSGGGSHHPGSFFTIPRWMGGGGSGGSKKQLQYRSLRSLEDPTPTSTTTSGRRKRPSLFDQMVKRFFTPHVGHHQRGGTSSESSWNGVVKYPAPSRSGSLRDLRTRAVGGDPGGGDDTFFAGNGGKKHQPDGAAGSALSRTAVPAVAGIRNEGNTCFMNAVLQCLSNTDAFAEYLVSGSYREDLARAKGRGGFATPSARVTEQLAHVLGALWSCRTEGDFAARFKACVEKHGSQYQGSEQHDAQEFLMWLLDKVHEELLADDATTSGGGGGGSSSSTNTGSRSRRGSLKRSKVRSVSRFGACLLRLQVCVFLGRGTTL</sequence>
<name>A0ACB8CT00_DERSI</name>
<dbReference type="Proteomes" id="UP000821865">
    <property type="component" value="Chromosome 5"/>
</dbReference>
<protein>
    <submittedName>
        <fullName evidence="1">Uncharacterized protein</fullName>
    </submittedName>
</protein>
<evidence type="ECO:0000313" key="1">
    <source>
        <dbReference type="EMBL" id="KAH7950203.1"/>
    </source>
</evidence>
<organism evidence="1 2">
    <name type="scientific">Dermacentor silvarum</name>
    <name type="common">Tick</name>
    <dbReference type="NCBI Taxonomy" id="543639"/>
    <lineage>
        <taxon>Eukaryota</taxon>
        <taxon>Metazoa</taxon>
        <taxon>Ecdysozoa</taxon>
        <taxon>Arthropoda</taxon>
        <taxon>Chelicerata</taxon>
        <taxon>Arachnida</taxon>
        <taxon>Acari</taxon>
        <taxon>Parasitiformes</taxon>
        <taxon>Ixodida</taxon>
        <taxon>Ixodoidea</taxon>
        <taxon>Ixodidae</taxon>
        <taxon>Rhipicephalinae</taxon>
        <taxon>Dermacentor</taxon>
    </lineage>
</organism>
<comment type="caution">
    <text evidence="1">The sequence shown here is derived from an EMBL/GenBank/DDBJ whole genome shotgun (WGS) entry which is preliminary data.</text>
</comment>
<reference evidence="1" key="1">
    <citation type="submission" date="2020-05" db="EMBL/GenBank/DDBJ databases">
        <title>Large-scale comparative analyses of tick genomes elucidate their genetic diversity and vector capacities.</title>
        <authorList>
            <person name="Jia N."/>
            <person name="Wang J."/>
            <person name="Shi W."/>
            <person name="Du L."/>
            <person name="Sun Y."/>
            <person name="Zhan W."/>
            <person name="Jiang J."/>
            <person name="Wang Q."/>
            <person name="Zhang B."/>
            <person name="Ji P."/>
            <person name="Sakyi L.B."/>
            <person name="Cui X."/>
            <person name="Yuan T."/>
            <person name="Jiang B."/>
            <person name="Yang W."/>
            <person name="Lam T.T.-Y."/>
            <person name="Chang Q."/>
            <person name="Ding S."/>
            <person name="Wang X."/>
            <person name="Zhu J."/>
            <person name="Ruan X."/>
            <person name="Zhao L."/>
            <person name="Wei J."/>
            <person name="Que T."/>
            <person name="Du C."/>
            <person name="Cheng J."/>
            <person name="Dai P."/>
            <person name="Han X."/>
            <person name="Huang E."/>
            <person name="Gao Y."/>
            <person name="Liu J."/>
            <person name="Shao H."/>
            <person name="Ye R."/>
            <person name="Li L."/>
            <person name="Wei W."/>
            <person name="Wang X."/>
            <person name="Wang C."/>
            <person name="Yang T."/>
            <person name="Huo Q."/>
            <person name="Li W."/>
            <person name="Guo W."/>
            <person name="Chen H."/>
            <person name="Zhou L."/>
            <person name="Ni X."/>
            <person name="Tian J."/>
            <person name="Zhou Y."/>
            <person name="Sheng Y."/>
            <person name="Liu T."/>
            <person name="Pan Y."/>
            <person name="Xia L."/>
            <person name="Li J."/>
            <person name="Zhao F."/>
            <person name="Cao W."/>
        </authorList>
    </citation>
    <scope>NUCLEOTIDE SEQUENCE</scope>
    <source>
        <strain evidence="1">Dsil-2018</strain>
    </source>
</reference>
<evidence type="ECO:0000313" key="2">
    <source>
        <dbReference type="Proteomes" id="UP000821865"/>
    </source>
</evidence>
<accession>A0ACB8CT00</accession>
<gene>
    <name evidence="1" type="ORF">HPB49_020905</name>
</gene>
<proteinExistence type="predicted"/>
<dbReference type="EMBL" id="CM023474">
    <property type="protein sequence ID" value="KAH7950203.1"/>
    <property type="molecule type" value="Genomic_DNA"/>
</dbReference>